<dbReference type="GO" id="GO:0009570">
    <property type="term" value="C:chloroplast stroma"/>
    <property type="evidence" value="ECO:0007669"/>
    <property type="project" value="TreeGrafter"/>
</dbReference>
<gene>
    <name evidence="6" type="primary">gb19043</name>
    <name evidence="6" type="ORF">PR202_gb19043</name>
</gene>
<dbReference type="GO" id="GO:0003729">
    <property type="term" value="F:mRNA binding"/>
    <property type="evidence" value="ECO:0007669"/>
    <property type="project" value="TreeGrafter"/>
</dbReference>
<dbReference type="SMART" id="SM00463">
    <property type="entry name" value="SMR"/>
    <property type="match status" value="1"/>
</dbReference>
<evidence type="ECO:0000256" key="4">
    <source>
        <dbReference type="PROSITE-ProRule" id="PRU00708"/>
    </source>
</evidence>
<evidence type="ECO:0000256" key="2">
    <source>
        <dbReference type="ARBA" id="ARBA00022737"/>
    </source>
</evidence>
<protein>
    <recommendedName>
        <fullName evidence="5">Smr domain-containing protein</fullName>
    </recommendedName>
</protein>
<dbReference type="NCBIfam" id="TIGR00756">
    <property type="entry name" value="PPR"/>
    <property type="match status" value="1"/>
</dbReference>
<name>A0AAV5F7R1_ELECO</name>
<dbReference type="AlphaFoldDB" id="A0AAV5F7R1"/>
<keyword evidence="3" id="KW-0809">Transit peptide</keyword>
<dbReference type="GO" id="GO:0045727">
    <property type="term" value="P:positive regulation of translation"/>
    <property type="evidence" value="ECO:0007669"/>
    <property type="project" value="TreeGrafter"/>
</dbReference>
<dbReference type="PROSITE" id="PS50828">
    <property type="entry name" value="SMR"/>
    <property type="match status" value="1"/>
</dbReference>
<evidence type="ECO:0000313" key="6">
    <source>
        <dbReference type="EMBL" id="GJN30712.1"/>
    </source>
</evidence>
<feature type="domain" description="Smr" evidence="5">
    <location>
        <begin position="176"/>
        <end position="261"/>
    </location>
</feature>
<accession>A0AAV5F7R1</accession>
<comment type="caution">
    <text evidence="6">The sequence shown here is derived from an EMBL/GenBank/DDBJ whole genome shotgun (WGS) entry which is preliminary data.</text>
</comment>
<dbReference type="Proteomes" id="UP001054889">
    <property type="component" value="Unassembled WGS sequence"/>
</dbReference>
<evidence type="ECO:0000259" key="5">
    <source>
        <dbReference type="PROSITE" id="PS50828"/>
    </source>
</evidence>
<dbReference type="PROSITE" id="PS51375">
    <property type="entry name" value="PPR"/>
    <property type="match status" value="1"/>
</dbReference>
<organism evidence="6 7">
    <name type="scientific">Eleusine coracana subsp. coracana</name>
    <dbReference type="NCBI Taxonomy" id="191504"/>
    <lineage>
        <taxon>Eukaryota</taxon>
        <taxon>Viridiplantae</taxon>
        <taxon>Streptophyta</taxon>
        <taxon>Embryophyta</taxon>
        <taxon>Tracheophyta</taxon>
        <taxon>Spermatophyta</taxon>
        <taxon>Magnoliopsida</taxon>
        <taxon>Liliopsida</taxon>
        <taxon>Poales</taxon>
        <taxon>Poaceae</taxon>
        <taxon>PACMAD clade</taxon>
        <taxon>Chloridoideae</taxon>
        <taxon>Cynodonteae</taxon>
        <taxon>Eleusininae</taxon>
        <taxon>Eleusine</taxon>
    </lineage>
</organism>
<dbReference type="Gene3D" id="1.25.40.10">
    <property type="entry name" value="Tetratricopeptide repeat domain"/>
    <property type="match status" value="1"/>
</dbReference>
<evidence type="ECO:0000313" key="7">
    <source>
        <dbReference type="Proteomes" id="UP001054889"/>
    </source>
</evidence>
<proteinExistence type="inferred from homology"/>
<reference evidence="6" key="1">
    <citation type="journal article" date="2018" name="DNA Res.">
        <title>Multiple hybrid de novo genome assembly of finger millet, an orphan allotetraploid crop.</title>
        <authorList>
            <person name="Hatakeyama M."/>
            <person name="Aluri S."/>
            <person name="Balachadran M.T."/>
            <person name="Sivarajan S.R."/>
            <person name="Patrignani A."/>
            <person name="Gruter S."/>
            <person name="Poveda L."/>
            <person name="Shimizu-Inatsugi R."/>
            <person name="Baeten J."/>
            <person name="Francoijs K.J."/>
            <person name="Nataraja K.N."/>
            <person name="Reddy Y.A.N."/>
            <person name="Phadnis S."/>
            <person name="Ravikumar R.L."/>
            <person name="Schlapbach R."/>
            <person name="Sreeman S.M."/>
            <person name="Shimizu K.K."/>
        </authorList>
    </citation>
    <scope>NUCLEOTIDE SEQUENCE</scope>
</reference>
<feature type="repeat" description="PPR" evidence="4">
    <location>
        <begin position="29"/>
        <end position="63"/>
    </location>
</feature>
<comment type="similarity">
    <text evidence="1">Belongs to the PPR family. P subfamily.</text>
</comment>
<evidence type="ECO:0000256" key="3">
    <source>
        <dbReference type="ARBA" id="ARBA00022946"/>
    </source>
</evidence>
<dbReference type="Pfam" id="PF01535">
    <property type="entry name" value="PPR"/>
    <property type="match status" value="2"/>
</dbReference>
<dbReference type="PANTHER" id="PTHR47447:SF12">
    <property type="entry name" value="PENTATRICOPEPTIDE REPEAT-CONTAINING PROTEIN ATP4 HOMOLOG, CHLOROPLASTIC"/>
    <property type="match status" value="1"/>
</dbReference>
<keyword evidence="2" id="KW-0677">Repeat</keyword>
<dbReference type="InterPro" id="IPR002885">
    <property type="entry name" value="PPR_rpt"/>
</dbReference>
<dbReference type="GO" id="GO:0042134">
    <property type="term" value="F:rRNA primary transcript binding"/>
    <property type="evidence" value="ECO:0007669"/>
    <property type="project" value="TreeGrafter"/>
</dbReference>
<dbReference type="PANTHER" id="PTHR47447">
    <property type="entry name" value="OS03G0856100 PROTEIN"/>
    <property type="match status" value="1"/>
</dbReference>
<sequence>MVTLYSSTANVLAAEGILNEMLEAGFKPNIFVLTSLIRCYGKAGRTDDVVRSFRMLEDLGINPDDRFCGCLLSVAANTQAEELGKVINCIERSNAQLGTVVNLLVDKSASSESFREAASDLLNSARGVVKMPYCNCLIDLCVNLNQMEKACALLDTAQQLGIYTNIQTRTQTQWSLHLRGLSVGAALTTLHVWMNDLYTALQSGGEGLPPLLGIHTGQGKNTYSDRGLAAMFEAHLKELDAPFHEAPDKAGWFLTTSVAVKHWLEEKSSELVAV</sequence>
<evidence type="ECO:0000256" key="1">
    <source>
        <dbReference type="ARBA" id="ARBA00007626"/>
    </source>
</evidence>
<keyword evidence="7" id="KW-1185">Reference proteome</keyword>
<dbReference type="InterPro" id="IPR011990">
    <property type="entry name" value="TPR-like_helical_dom_sf"/>
</dbReference>
<dbReference type="InterPro" id="IPR002625">
    <property type="entry name" value="Smr_dom"/>
</dbReference>
<dbReference type="EMBL" id="BQKI01000082">
    <property type="protein sequence ID" value="GJN30712.1"/>
    <property type="molecule type" value="Genomic_DNA"/>
</dbReference>
<reference evidence="6" key="2">
    <citation type="submission" date="2021-12" db="EMBL/GenBank/DDBJ databases">
        <title>Resequencing data analysis of finger millet.</title>
        <authorList>
            <person name="Hatakeyama M."/>
            <person name="Aluri S."/>
            <person name="Balachadran M.T."/>
            <person name="Sivarajan S.R."/>
            <person name="Poveda L."/>
            <person name="Shimizu-Inatsugi R."/>
            <person name="Schlapbach R."/>
            <person name="Sreeman S.M."/>
            <person name="Shimizu K.K."/>
        </authorList>
    </citation>
    <scope>NUCLEOTIDE SEQUENCE</scope>
</reference>